<evidence type="ECO:0000313" key="5">
    <source>
        <dbReference type="Proteomes" id="UP001596425"/>
    </source>
</evidence>
<evidence type="ECO:0000256" key="1">
    <source>
        <dbReference type="SAM" id="SignalP"/>
    </source>
</evidence>
<keyword evidence="4" id="KW-0482">Metalloprotease</keyword>
<dbReference type="InterPro" id="IPR024079">
    <property type="entry name" value="MetalloPept_cat_dom_sf"/>
</dbReference>
<keyword evidence="5" id="KW-1185">Reference proteome</keyword>
<feature type="chain" id="PRO_5045063608" evidence="1">
    <location>
        <begin position="22"/>
        <end position="797"/>
    </location>
</feature>
<dbReference type="EMBL" id="JBHSVR010000001">
    <property type="protein sequence ID" value="MFC6633436.1"/>
    <property type="molecule type" value="Genomic_DNA"/>
</dbReference>
<dbReference type="Proteomes" id="UP001596425">
    <property type="component" value="Unassembled WGS sequence"/>
</dbReference>
<evidence type="ECO:0000259" key="2">
    <source>
        <dbReference type="Pfam" id="PF16313"/>
    </source>
</evidence>
<dbReference type="PANTHER" id="PTHR38478">
    <property type="entry name" value="PEPTIDASE M1A AND M12B"/>
    <property type="match status" value="1"/>
</dbReference>
<feature type="domain" description="EcxA zinc-binding" evidence="2">
    <location>
        <begin position="396"/>
        <end position="698"/>
    </location>
</feature>
<dbReference type="Pfam" id="PF17148">
    <property type="entry name" value="DUF5117"/>
    <property type="match status" value="1"/>
</dbReference>
<sequence length="797" mass="88292">MSIRKLLFAAALALLSAAAQAKTITDYTAGMQKHAGYHDFYWDDESGRVLLEIADFEREFLLLTGLAQGLGSNPVGLDRNQVGDNRLVQFQRVGNRVLLHQLNLKYRARSDNAAERRAVAEAFASSVLWGFEVLAQKDERVLVDFTPFLLSDQHGIAQRLKDTEQGSYSIDASKSAIYLPRTKNFPENSEFEAQLTFAGAAPGKYLREVVPTPTLVSLRQHISLVALPDDGYQPRPFHSRSGYFPFEFRDYATAIDQPLDQRFIYRHRLQKKPGSDEVVEPIVYYVDSGVPEPVRSALVEGASWWNQAFEAAGYKNAFRVEMLPEDVDPLDVRYNVINWVHRSTRGWSYGYSIADPRTGEIIKGNVTLGSLRVRQDFLIAQGLLQPYGDEKIDTEALKAMALARIRQLSAHEVGHTLGLAHNFAASIDGRASVMDYPAPLVSLQGEELELSEAYATGIGAWDKLAIRYGYGNGENERRYLAGVIAEAETQKLRFISDPDSRAINNAHAVSHLWDNGADPLAEFARMAELRRHALDNFSAAANPQGAPRSSLEETLVPVYYGHRYQAEAVGKLIGGLDYDYLYNGADQNSYTLVPAERQQRAIDALLSTLEPEFLALPERVLQLLPPKSYGYGRTDESFPSYTGVAFDAVAMSEAAAGHTLSILLDPQRAARLGQQHARSSEIPGFGSLLDRLTERALAADSYSGLQAVIHQRVNHAYIQRLMQLAGDKNAAEPVRAQASLQLAKFRQALGGMKLFGEDPEGYSAHYFYQAQRIAAFTDGELKIEAGDLKAMPPGSPI</sequence>
<dbReference type="Pfam" id="PF16313">
    <property type="entry name" value="DUF4953"/>
    <property type="match status" value="1"/>
</dbReference>
<dbReference type="SUPFAM" id="SSF55486">
    <property type="entry name" value="Metalloproteases ('zincins'), catalytic domain"/>
    <property type="match status" value="1"/>
</dbReference>
<proteinExistence type="predicted"/>
<dbReference type="InterPro" id="IPR033413">
    <property type="entry name" value="DUF5117"/>
</dbReference>
<dbReference type="InterPro" id="IPR034032">
    <property type="entry name" value="Zn_MMP-like_bac"/>
</dbReference>
<keyword evidence="1" id="KW-0732">Signal</keyword>
<dbReference type="RefSeq" id="WP_193189090.1">
    <property type="nucleotide sequence ID" value="NZ_JACZFR010000001.1"/>
</dbReference>
<feature type="signal peptide" evidence="1">
    <location>
        <begin position="1"/>
        <end position="21"/>
    </location>
</feature>
<evidence type="ECO:0000259" key="3">
    <source>
        <dbReference type="Pfam" id="PF17148"/>
    </source>
</evidence>
<evidence type="ECO:0000313" key="4">
    <source>
        <dbReference type="EMBL" id="MFC6633436.1"/>
    </source>
</evidence>
<dbReference type="InterPro" id="IPR032534">
    <property type="entry name" value="EcxA_zinc-bd"/>
</dbReference>
<protein>
    <submittedName>
        <fullName evidence="4">Zinc-dependent metalloprotease</fullName>
    </submittedName>
</protein>
<dbReference type="GO" id="GO:0008237">
    <property type="term" value="F:metallopeptidase activity"/>
    <property type="evidence" value="ECO:0007669"/>
    <property type="project" value="UniProtKB-KW"/>
</dbReference>
<dbReference type="CDD" id="cd04276">
    <property type="entry name" value="ZnMc_MMP_like_2"/>
    <property type="match status" value="1"/>
</dbReference>
<dbReference type="PANTHER" id="PTHR38478:SF1">
    <property type="entry name" value="ZINC DEPENDENT METALLOPROTEASE DOMAIN LIPOPROTEIN"/>
    <property type="match status" value="1"/>
</dbReference>
<dbReference type="Gene3D" id="3.40.390.10">
    <property type="entry name" value="Collagenase (Catalytic Domain)"/>
    <property type="match status" value="1"/>
</dbReference>
<gene>
    <name evidence="4" type="ORF">ACFQBM_09100</name>
</gene>
<keyword evidence="4" id="KW-0645">Protease</keyword>
<organism evidence="4 5">
    <name type="scientific">Microbulbifer taiwanensis</name>
    <dbReference type="NCBI Taxonomy" id="986746"/>
    <lineage>
        <taxon>Bacteria</taxon>
        <taxon>Pseudomonadati</taxon>
        <taxon>Pseudomonadota</taxon>
        <taxon>Gammaproteobacteria</taxon>
        <taxon>Cellvibrionales</taxon>
        <taxon>Microbulbiferaceae</taxon>
        <taxon>Microbulbifer</taxon>
    </lineage>
</organism>
<keyword evidence="4" id="KW-0378">Hydrolase</keyword>
<reference evidence="5" key="1">
    <citation type="journal article" date="2019" name="Int. J. Syst. Evol. Microbiol.">
        <title>The Global Catalogue of Microorganisms (GCM) 10K type strain sequencing project: providing services to taxonomists for standard genome sequencing and annotation.</title>
        <authorList>
            <consortium name="The Broad Institute Genomics Platform"/>
            <consortium name="The Broad Institute Genome Sequencing Center for Infectious Disease"/>
            <person name="Wu L."/>
            <person name="Ma J."/>
        </authorList>
    </citation>
    <scope>NUCLEOTIDE SEQUENCE [LARGE SCALE GENOMIC DNA]</scope>
    <source>
        <strain evidence="5">CGMCC 1.13718</strain>
    </source>
</reference>
<comment type="caution">
    <text evidence="4">The sequence shown here is derived from an EMBL/GenBank/DDBJ whole genome shotgun (WGS) entry which is preliminary data.</text>
</comment>
<name>A0ABW1YL32_9GAMM</name>
<feature type="domain" description="DUF5117" evidence="3">
    <location>
        <begin position="81"/>
        <end position="272"/>
    </location>
</feature>
<accession>A0ABW1YL32</accession>